<dbReference type="Proteomes" id="UP000245956">
    <property type="component" value="Unassembled WGS sequence"/>
</dbReference>
<protein>
    <submittedName>
        <fullName evidence="2">Uncharacterized protein</fullName>
    </submittedName>
</protein>
<comment type="caution">
    <text evidence="2">The sequence shown here is derived from an EMBL/GenBank/DDBJ whole genome shotgun (WGS) entry which is preliminary data.</text>
</comment>
<evidence type="ECO:0000313" key="3">
    <source>
        <dbReference type="Proteomes" id="UP000245956"/>
    </source>
</evidence>
<accession>A0A2U3EKC6</accession>
<proteinExistence type="predicted"/>
<reference evidence="2 3" key="1">
    <citation type="journal article" date="2016" name="Front. Microbiol.">
        <title>Genome and transcriptome sequences reveal the specific parasitism of the nematophagous Purpureocillium lilacinum 36-1.</title>
        <authorList>
            <person name="Xie J."/>
            <person name="Li S."/>
            <person name="Mo C."/>
            <person name="Xiao X."/>
            <person name="Peng D."/>
            <person name="Wang G."/>
            <person name="Xiao Y."/>
        </authorList>
    </citation>
    <scope>NUCLEOTIDE SEQUENCE [LARGE SCALE GENOMIC DNA]</scope>
    <source>
        <strain evidence="2 3">36-1</strain>
    </source>
</reference>
<dbReference type="EMBL" id="LCWV01000003">
    <property type="protein sequence ID" value="PWI74975.1"/>
    <property type="molecule type" value="Genomic_DNA"/>
</dbReference>
<evidence type="ECO:0000256" key="1">
    <source>
        <dbReference type="SAM" id="MobiDB-lite"/>
    </source>
</evidence>
<feature type="compositionally biased region" description="Basic and acidic residues" evidence="1">
    <location>
        <begin position="273"/>
        <end position="285"/>
    </location>
</feature>
<feature type="compositionally biased region" description="Low complexity" evidence="1">
    <location>
        <begin position="256"/>
        <end position="270"/>
    </location>
</feature>
<gene>
    <name evidence="2" type="ORF">PCL_08289</name>
</gene>
<dbReference type="AlphaFoldDB" id="A0A2U3EKC6"/>
<sequence>MTKPWPPPPPWMMTGWTGVPLALLLLSKECSRRGQRHASSACACLVAAHRVPASGLCGLMSPCLLAFAFACGSVETGELETGDSHSQTQRSLRPAKTAISCLLGVAKSGQAVRGLGQKAWPKACLVGPRQNLRNNSSLSPASSSSLGLGQALEGVGWRFAVGLWHHNHHAMPPASLVLLAPSVFLVVADLLRHRIVALLPPKGPSSSTIAHNSLLTTLRPTRWENRASRPILRDAGMQAAVALPIRRVPARHSRKAATLPTLRRATTSSSGVDRAESGSPSRDHP</sequence>
<evidence type="ECO:0000313" key="2">
    <source>
        <dbReference type="EMBL" id="PWI74975.1"/>
    </source>
</evidence>
<organism evidence="2 3">
    <name type="scientific">Purpureocillium lilacinum</name>
    <name type="common">Paecilomyces lilacinus</name>
    <dbReference type="NCBI Taxonomy" id="33203"/>
    <lineage>
        <taxon>Eukaryota</taxon>
        <taxon>Fungi</taxon>
        <taxon>Dikarya</taxon>
        <taxon>Ascomycota</taxon>
        <taxon>Pezizomycotina</taxon>
        <taxon>Sordariomycetes</taxon>
        <taxon>Hypocreomycetidae</taxon>
        <taxon>Hypocreales</taxon>
        <taxon>Ophiocordycipitaceae</taxon>
        <taxon>Purpureocillium</taxon>
    </lineage>
</organism>
<name>A0A2U3EKC6_PURLI</name>
<feature type="region of interest" description="Disordered" evidence="1">
    <location>
        <begin position="252"/>
        <end position="285"/>
    </location>
</feature>